<reference evidence="7" key="1">
    <citation type="submission" date="2006-08" db="EMBL/GenBank/DDBJ databases">
        <title>Complete sequence of Alkalilimnicola ehrilichei MLHE-1.</title>
        <authorList>
            <person name="Copeland A."/>
            <person name="Lucas S."/>
            <person name="Lapidus A."/>
            <person name="Barry K."/>
            <person name="Detter J.C."/>
            <person name="Glavina del Rio T."/>
            <person name="Hammon N."/>
            <person name="Israni S."/>
            <person name="Dalin E."/>
            <person name="Tice H."/>
            <person name="Pitluck S."/>
            <person name="Sims D."/>
            <person name="Brettin T."/>
            <person name="Bruce D."/>
            <person name="Han C."/>
            <person name="Tapia R."/>
            <person name="Gilna P."/>
            <person name="Schmutz J."/>
            <person name="Larimer F."/>
            <person name="Land M."/>
            <person name="Hauser L."/>
            <person name="Kyrpides N."/>
            <person name="Mikhailova N."/>
            <person name="Oremland R.S."/>
            <person name="Hoeft S.E."/>
            <person name="Switzer-Blum J."/>
            <person name="Kulp T."/>
            <person name="King G."/>
            <person name="Tabita R."/>
            <person name="Witte B."/>
            <person name="Santini J.M."/>
            <person name="Basu P."/>
            <person name="Hollibaugh J.T."/>
            <person name="Xie G."/>
            <person name="Stolz J.F."/>
            <person name="Richardson P."/>
        </authorList>
    </citation>
    <scope>NUCLEOTIDE SEQUENCE [LARGE SCALE GENOMIC DNA]</scope>
    <source>
        <strain evidence="7">ATCC BAA-1101 / DSM 17681 / MLHE-1</strain>
    </source>
</reference>
<evidence type="ECO:0000256" key="4">
    <source>
        <dbReference type="PROSITE-ProRule" id="PRU01161"/>
    </source>
</evidence>
<dbReference type="PROSITE" id="PS51635">
    <property type="entry name" value="PNPLA"/>
    <property type="match status" value="1"/>
</dbReference>
<dbReference type="KEGG" id="aeh:Mlg_1761"/>
<evidence type="ECO:0000313" key="7">
    <source>
        <dbReference type="Proteomes" id="UP000001962"/>
    </source>
</evidence>
<organism evidence="6 7">
    <name type="scientific">Alkalilimnicola ehrlichii (strain ATCC BAA-1101 / DSM 17681 / MLHE-1)</name>
    <dbReference type="NCBI Taxonomy" id="187272"/>
    <lineage>
        <taxon>Bacteria</taxon>
        <taxon>Pseudomonadati</taxon>
        <taxon>Pseudomonadota</taxon>
        <taxon>Gammaproteobacteria</taxon>
        <taxon>Chromatiales</taxon>
        <taxon>Ectothiorhodospiraceae</taxon>
        <taxon>Alkalilimnicola</taxon>
    </lineage>
</organism>
<feature type="active site" description="Nucleophile" evidence="4">
    <location>
        <position position="44"/>
    </location>
</feature>
<feature type="domain" description="PNPLA" evidence="5">
    <location>
        <begin position="6"/>
        <end position="219"/>
    </location>
</feature>
<dbReference type="SUPFAM" id="SSF52151">
    <property type="entry name" value="FabD/lysophospholipase-like"/>
    <property type="match status" value="1"/>
</dbReference>
<feature type="short sequence motif" description="GXGXXG" evidence="4">
    <location>
        <begin position="10"/>
        <end position="15"/>
    </location>
</feature>
<evidence type="ECO:0000256" key="2">
    <source>
        <dbReference type="ARBA" id="ARBA00022963"/>
    </source>
</evidence>
<name>Q0A7T0_ALKEH</name>
<feature type="active site" description="Proton acceptor" evidence="4">
    <location>
        <position position="206"/>
    </location>
</feature>
<evidence type="ECO:0000313" key="6">
    <source>
        <dbReference type="EMBL" id="ABI57107.1"/>
    </source>
</evidence>
<gene>
    <name evidence="6" type="ordered locus">Mlg_1761</name>
</gene>
<dbReference type="OrthoDB" id="9798773at2"/>
<keyword evidence="1 4" id="KW-0378">Hydrolase</keyword>
<dbReference type="RefSeq" id="WP_011629501.1">
    <property type="nucleotide sequence ID" value="NC_008340.1"/>
</dbReference>
<evidence type="ECO:0000256" key="1">
    <source>
        <dbReference type="ARBA" id="ARBA00022801"/>
    </source>
</evidence>
<sequence length="376" mass="40764">MAGCGLVLPGGGARGAYQVGVLKAVAALTPRDRGNPFPVIIGTSAGAINAAVLACYATHFQRGVANMEAVWANFRCQHIYRTGWRHNLTTGLHWMAAMALGGLGGHNPRSLLDNEPLAELLRRNLPLDGIRMAIHRGALRAVGVTGAGYTSGRAVTFFQAAPDVEGWLKGKRVGRPVRLGVQHLLASSALPFIFPARRVGHEYFGDGGLRQTTPLSPAIRLGADRLLIIGTRDAHPDPEPPADVPYPSMGDIGGALLDIIFMDHLQTDLERLERINRTLRQVAPEHRAAVGLKPIRWLEIQPSTDLREIGSRHMHRVPPSVRALFRGVGAWGPGRLPSYLLFEAEYCRELIDLGYQDAMAVRGELLALIQDSPEAA</sequence>
<dbReference type="InterPro" id="IPR002641">
    <property type="entry name" value="PNPLA_dom"/>
</dbReference>
<dbReference type="HOGENOM" id="CLU_042893_0_0_6"/>
<dbReference type="PANTHER" id="PTHR14226">
    <property type="entry name" value="NEUROPATHY TARGET ESTERASE/SWISS CHEESE D.MELANOGASTER"/>
    <property type="match status" value="1"/>
</dbReference>
<keyword evidence="3 4" id="KW-0443">Lipid metabolism</keyword>
<evidence type="ECO:0000256" key="3">
    <source>
        <dbReference type="ARBA" id="ARBA00023098"/>
    </source>
</evidence>
<keyword evidence="7" id="KW-1185">Reference proteome</keyword>
<dbReference type="PANTHER" id="PTHR14226:SF57">
    <property type="entry name" value="BLR7027 PROTEIN"/>
    <property type="match status" value="1"/>
</dbReference>
<keyword evidence="2 4" id="KW-0442">Lipid degradation</keyword>
<dbReference type="Proteomes" id="UP000001962">
    <property type="component" value="Chromosome"/>
</dbReference>
<dbReference type="GO" id="GO:0016042">
    <property type="term" value="P:lipid catabolic process"/>
    <property type="evidence" value="ECO:0007669"/>
    <property type="project" value="UniProtKB-UniRule"/>
</dbReference>
<evidence type="ECO:0000259" key="5">
    <source>
        <dbReference type="PROSITE" id="PS51635"/>
    </source>
</evidence>
<dbReference type="eggNOG" id="COG1752">
    <property type="taxonomic scope" value="Bacteria"/>
</dbReference>
<protein>
    <submittedName>
        <fullName evidence="6">Patatin</fullName>
    </submittedName>
</protein>
<dbReference type="InterPro" id="IPR016035">
    <property type="entry name" value="Acyl_Trfase/lysoPLipase"/>
</dbReference>
<dbReference type="Gene3D" id="3.40.1090.10">
    <property type="entry name" value="Cytosolic phospholipase A2 catalytic domain"/>
    <property type="match status" value="1"/>
</dbReference>
<dbReference type="GO" id="GO:0016787">
    <property type="term" value="F:hydrolase activity"/>
    <property type="evidence" value="ECO:0007669"/>
    <property type="project" value="UniProtKB-UniRule"/>
</dbReference>
<dbReference type="Pfam" id="PF01734">
    <property type="entry name" value="Patatin"/>
    <property type="match status" value="1"/>
</dbReference>
<accession>Q0A7T0</accession>
<feature type="short sequence motif" description="DGA/G" evidence="4">
    <location>
        <begin position="206"/>
        <end position="208"/>
    </location>
</feature>
<dbReference type="InterPro" id="IPR050301">
    <property type="entry name" value="NTE"/>
</dbReference>
<feature type="short sequence motif" description="GXSXG" evidence="4">
    <location>
        <begin position="42"/>
        <end position="46"/>
    </location>
</feature>
<dbReference type="AlphaFoldDB" id="Q0A7T0"/>
<dbReference type="EMBL" id="CP000453">
    <property type="protein sequence ID" value="ABI57107.1"/>
    <property type="molecule type" value="Genomic_DNA"/>
</dbReference>
<proteinExistence type="predicted"/>